<dbReference type="GO" id="GO:0004497">
    <property type="term" value="F:monooxygenase activity"/>
    <property type="evidence" value="ECO:0007669"/>
    <property type="project" value="UniProtKB-KW"/>
</dbReference>
<evidence type="ECO:0000256" key="6">
    <source>
        <dbReference type="ARBA" id="ARBA00023004"/>
    </source>
</evidence>
<dbReference type="GO" id="GO:0071375">
    <property type="term" value="P:cellular response to peptide hormone stimulus"/>
    <property type="evidence" value="ECO:0007669"/>
    <property type="project" value="TreeGrafter"/>
</dbReference>
<evidence type="ECO:0000256" key="2">
    <source>
        <dbReference type="ARBA" id="ARBA00010617"/>
    </source>
</evidence>
<dbReference type="AlphaFoldDB" id="A0A8X8BL78"/>
<dbReference type="PRINTS" id="PR00385">
    <property type="entry name" value="P450"/>
</dbReference>
<dbReference type="GO" id="GO:0005506">
    <property type="term" value="F:iron ion binding"/>
    <property type="evidence" value="ECO:0007669"/>
    <property type="project" value="InterPro"/>
</dbReference>
<dbReference type="GO" id="GO:0016705">
    <property type="term" value="F:oxidoreductase activity, acting on paired donors, with incorporation or reduction of molecular oxygen"/>
    <property type="evidence" value="ECO:0007669"/>
    <property type="project" value="InterPro"/>
</dbReference>
<comment type="cofactor">
    <cofactor evidence="1 8">
        <name>heme</name>
        <dbReference type="ChEBI" id="CHEBI:30413"/>
    </cofactor>
</comment>
<protein>
    <submittedName>
        <fullName evidence="10">CP27A protein</fullName>
    </submittedName>
</protein>
<keyword evidence="5 9" id="KW-0560">Oxidoreductase</keyword>
<dbReference type="InterPro" id="IPR017972">
    <property type="entry name" value="Cyt_P450_CS"/>
</dbReference>
<dbReference type="SUPFAM" id="SSF48264">
    <property type="entry name" value="Cytochrome P450"/>
    <property type="match status" value="1"/>
</dbReference>
<evidence type="ECO:0000256" key="3">
    <source>
        <dbReference type="ARBA" id="ARBA00022617"/>
    </source>
</evidence>
<evidence type="ECO:0000256" key="9">
    <source>
        <dbReference type="RuleBase" id="RU000461"/>
    </source>
</evidence>
<evidence type="ECO:0000256" key="1">
    <source>
        <dbReference type="ARBA" id="ARBA00001971"/>
    </source>
</evidence>
<dbReference type="PROSITE" id="PS00086">
    <property type="entry name" value="CYTOCHROME_P450"/>
    <property type="match status" value="1"/>
</dbReference>
<evidence type="ECO:0000256" key="8">
    <source>
        <dbReference type="PIRSR" id="PIRSR602401-1"/>
    </source>
</evidence>
<dbReference type="GO" id="GO:0008203">
    <property type="term" value="P:cholesterol metabolic process"/>
    <property type="evidence" value="ECO:0007669"/>
    <property type="project" value="TreeGrafter"/>
</dbReference>
<keyword evidence="11" id="KW-1185">Reference proteome</keyword>
<dbReference type="GO" id="GO:0006704">
    <property type="term" value="P:glucocorticoid biosynthetic process"/>
    <property type="evidence" value="ECO:0007669"/>
    <property type="project" value="TreeGrafter"/>
</dbReference>
<dbReference type="GO" id="GO:0020037">
    <property type="term" value="F:heme binding"/>
    <property type="evidence" value="ECO:0007669"/>
    <property type="project" value="InterPro"/>
</dbReference>
<dbReference type="GO" id="GO:0034650">
    <property type="term" value="P:cortisol metabolic process"/>
    <property type="evidence" value="ECO:0007669"/>
    <property type="project" value="TreeGrafter"/>
</dbReference>
<dbReference type="GO" id="GO:0006700">
    <property type="term" value="P:C21-steroid hormone biosynthetic process"/>
    <property type="evidence" value="ECO:0007669"/>
    <property type="project" value="TreeGrafter"/>
</dbReference>
<feature type="non-terminal residue" evidence="10">
    <location>
        <position position="514"/>
    </location>
</feature>
<dbReference type="Gene3D" id="1.10.630.10">
    <property type="entry name" value="Cytochrome P450"/>
    <property type="match status" value="2"/>
</dbReference>
<comment type="similarity">
    <text evidence="2 9">Belongs to the cytochrome P450 family.</text>
</comment>
<evidence type="ECO:0000256" key="4">
    <source>
        <dbReference type="ARBA" id="ARBA00022723"/>
    </source>
</evidence>
<evidence type="ECO:0000256" key="7">
    <source>
        <dbReference type="ARBA" id="ARBA00023033"/>
    </source>
</evidence>
<keyword evidence="7 9" id="KW-0503">Monooxygenase</keyword>
<reference evidence="10 11" key="1">
    <citation type="journal article" date="2021" name="Cell">
        <title>Tracing the genetic footprints of vertebrate landing in non-teleost ray-finned fishes.</title>
        <authorList>
            <person name="Bi X."/>
            <person name="Wang K."/>
            <person name="Yang L."/>
            <person name="Pan H."/>
            <person name="Jiang H."/>
            <person name="Wei Q."/>
            <person name="Fang M."/>
            <person name="Yu H."/>
            <person name="Zhu C."/>
            <person name="Cai Y."/>
            <person name="He Y."/>
            <person name="Gan X."/>
            <person name="Zeng H."/>
            <person name="Yu D."/>
            <person name="Zhu Y."/>
            <person name="Jiang H."/>
            <person name="Qiu Q."/>
            <person name="Yang H."/>
            <person name="Zhang Y.E."/>
            <person name="Wang W."/>
            <person name="Zhu M."/>
            <person name="He S."/>
            <person name="Zhang G."/>
        </authorList>
    </citation>
    <scope>NUCLEOTIDE SEQUENCE [LARGE SCALE GENOMIC DNA]</scope>
    <source>
        <strain evidence="10">Bchr_013</strain>
    </source>
</reference>
<organism evidence="10 11">
    <name type="scientific">Polypterus senegalus</name>
    <name type="common">Senegal bichir</name>
    <dbReference type="NCBI Taxonomy" id="55291"/>
    <lineage>
        <taxon>Eukaryota</taxon>
        <taxon>Metazoa</taxon>
        <taxon>Chordata</taxon>
        <taxon>Craniata</taxon>
        <taxon>Vertebrata</taxon>
        <taxon>Euteleostomi</taxon>
        <taxon>Actinopterygii</taxon>
        <taxon>Polypteriformes</taxon>
        <taxon>Polypteridae</taxon>
        <taxon>Polypterus</taxon>
    </lineage>
</organism>
<evidence type="ECO:0000313" key="10">
    <source>
        <dbReference type="EMBL" id="KAG2459551.1"/>
    </source>
</evidence>
<dbReference type="EMBL" id="JAATIS010005477">
    <property type="protein sequence ID" value="KAG2459551.1"/>
    <property type="molecule type" value="Genomic_DNA"/>
</dbReference>
<dbReference type="PRINTS" id="PR00463">
    <property type="entry name" value="EP450I"/>
</dbReference>
<dbReference type="InterPro" id="IPR001128">
    <property type="entry name" value="Cyt_P450"/>
</dbReference>
<dbReference type="Proteomes" id="UP000886611">
    <property type="component" value="Unassembled WGS sequence"/>
</dbReference>
<dbReference type="InterPro" id="IPR002401">
    <property type="entry name" value="Cyt_P450_E_grp-I"/>
</dbReference>
<proteinExistence type="inferred from homology"/>
<keyword evidence="6 8" id="KW-0408">Iron</keyword>
<comment type="caution">
    <text evidence="10">The sequence shown here is derived from an EMBL/GenBank/DDBJ whole genome shotgun (WGS) entry which is preliminary data.</text>
</comment>
<gene>
    <name evidence="10" type="primary">Cyp27a1_1</name>
    <name evidence="10" type="ORF">GTO96_0019381</name>
</gene>
<dbReference type="PANTHER" id="PTHR24279:SF123">
    <property type="entry name" value="CYTOCHROME P450 FAMILY 27 SUBFAMILY A MEMBER 1"/>
    <property type="match status" value="1"/>
</dbReference>
<evidence type="ECO:0000313" key="11">
    <source>
        <dbReference type="Proteomes" id="UP000886611"/>
    </source>
</evidence>
<feature type="non-terminal residue" evidence="10">
    <location>
        <position position="1"/>
    </location>
</feature>
<accession>A0A8X8BL78</accession>
<dbReference type="InterPro" id="IPR050479">
    <property type="entry name" value="CYP11_CYP27_families"/>
</dbReference>
<dbReference type="GO" id="GO:0005743">
    <property type="term" value="C:mitochondrial inner membrane"/>
    <property type="evidence" value="ECO:0007669"/>
    <property type="project" value="TreeGrafter"/>
</dbReference>
<keyword evidence="4 8" id="KW-0479">Metal-binding</keyword>
<evidence type="ECO:0000256" key="5">
    <source>
        <dbReference type="ARBA" id="ARBA00023002"/>
    </source>
</evidence>
<name>A0A8X8BL78_POLSE</name>
<dbReference type="InterPro" id="IPR036396">
    <property type="entry name" value="Cyt_P450_sf"/>
</dbReference>
<dbReference type="Pfam" id="PF00067">
    <property type="entry name" value="p450"/>
    <property type="match status" value="1"/>
</dbReference>
<sequence length="514" mass="59106">MQIPPKGSPVNRSSSLRALPAIGRALTELRALEDGSDCLPASFGESHTRKLLRWRLTYRLWPWSTLLMFLAKLGNSPRALCWHGVRGIQSSVSVERTIKKYKSMEDLPGPSAATTVYWLFVKGYANRSHAMQIEHKKLYGPIWRSTFGSLELVNVATADLIQQVIQQEGKYPVRTILSHWKEYRDLRKQDYGLHVHTGKEWYHIRSALNPKMLKLNEVNAYVPVVNNVVSDLLHRIYYLREQNPDGTTVNNLAGELYKFGFEGISSILFETRLGCLDKEIPKDTQKFIQAAADMLTHSETVPLFPKWTRSFLPFWKKFVSAWDDMYNVAKSLIDQKVMEIEEKTKKGEVVDGMYLTHLLVSRELSLSEVYSSLMELLLGGVDTTSNTLSWTLYHLARDCAVQERLYLETQFHLCHYAASWDEDNFPKASEFLPERWLRGPEKFKHHPFSSVPFGVGVRACVGRRVAELEMYLALARLIQHFEFQPEVNAKPVEPRTRTLMIPGAPINMRFISRI</sequence>
<feature type="binding site" description="axial binding residue" evidence="8">
    <location>
        <position position="460"/>
    </location>
    <ligand>
        <name>heme</name>
        <dbReference type="ChEBI" id="CHEBI:30413"/>
    </ligand>
    <ligandPart>
        <name>Fe</name>
        <dbReference type="ChEBI" id="CHEBI:18248"/>
    </ligandPart>
</feature>
<keyword evidence="3 8" id="KW-0349">Heme</keyword>
<dbReference type="PANTHER" id="PTHR24279">
    <property type="entry name" value="CYTOCHROME P450"/>
    <property type="match status" value="1"/>
</dbReference>